<feature type="transmembrane region" description="Helical" evidence="1">
    <location>
        <begin position="7"/>
        <end position="25"/>
    </location>
</feature>
<evidence type="ECO:0000256" key="1">
    <source>
        <dbReference type="SAM" id="Phobius"/>
    </source>
</evidence>
<dbReference type="Proteomes" id="UP001201163">
    <property type="component" value="Unassembled WGS sequence"/>
</dbReference>
<accession>A0AAD4QHU0</accession>
<keyword evidence="1" id="KW-0472">Membrane</keyword>
<evidence type="ECO:0000313" key="2">
    <source>
        <dbReference type="EMBL" id="KAH9001017.1"/>
    </source>
</evidence>
<dbReference type="AlphaFoldDB" id="A0AAD4QHU0"/>
<keyword evidence="3" id="KW-1185">Reference proteome</keyword>
<keyword evidence="1" id="KW-1133">Transmembrane helix</keyword>
<gene>
    <name evidence="2" type="ORF">EDB92DRAFT_1824234</name>
</gene>
<comment type="caution">
    <text evidence="2">The sequence shown here is derived from an EMBL/GenBank/DDBJ whole genome shotgun (WGS) entry which is preliminary data.</text>
</comment>
<organism evidence="2 3">
    <name type="scientific">Lactarius akahatsu</name>
    <dbReference type="NCBI Taxonomy" id="416441"/>
    <lineage>
        <taxon>Eukaryota</taxon>
        <taxon>Fungi</taxon>
        <taxon>Dikarya</taxon>
        <taxon>Basidiomycota</taxon>
        <taxon>Agaricomycotina</taxon>
        <taxon>Agaricomycetes</taxon>
        <taxon>Russulales</taxon>
        <taxon>Russulaceae</taxon>
        <taxon>Lactarius</taxon>
    </lineage>
</organism>
<reference evidence="2" key="1">
    <citation type="submission" date="2022-01" db="EMBL/GenBank/DDBJ databases">
        <title>Comparative genomics reveals a dynamic genome evolution in the ectomycorrhizal milk-cap (Lactarius) mushrooms.</title>
        <authorList>
            <consortium name="DOE Joint Genome Institute"/>
            <person name="Lebreton A."/>
            <person name="Tang N."/>
            <person name="Kuo A."/>
            <person name="LaButti K."/>
            <person name="Drula E."/>
            <person name="Barry K."/>
            <person name="Clum A."/>
            <person name="Lipzen A."/>
            <person name="Mousain D."/>
            <person name="Ng V."/>
            <person name="Wang R."/>
            <person name="Wang X."/>
            <person name="Dai Y."/>
            <person name="Henrissat B."/>
            <person name="Grigoriev I.V."/>
            <person name="Guerin-Laguette A."/>
            <person name="Yu F."/>
            <person name="Martin F.M."/>
        </authorList>
    </citation>
    <scope>NUCLEOTIDE SEQUENCE</scope>
    <source>
        <strain evidence="2">QP</strain>
    </source>
</reference>
<feature type="non-terminal residue" evidence="2">
    <location>
        <position position="92"/>
    </location>
</feature>
<protein>
    <submittedName>
        <fullName evidence="2">Uncharacterized protein</fullName>
    </submittedName>
</protein>
<evidence type="ECO:0000313" key="3">
    <source>
        <dbReference type="Proteomes" id="UP001201163"/>
    </source>
</evidence>
<name>A0AAD4QHU0_9AGAM</name>
<proteinExistence type="predicted"/>
<dbReference type="EMBL" id="JAKELL010000001">
    <property type="protein sequence ID" value="KAH9001017.1"/>
    <property type="molecule type" value="Genomic_DNA"/>
</dbReference>
<keyword evidence="1" id="KW-0812">Transmembrane</keyword>
<sequence>MLRPASCTAYICFLTLHLSIIKVLTPCSFMLPYPLIIEFLIRVLISHAQTTCYPAQIISLSAVPSWFLWSWLSSLTSLILQSSLGLSCALFP</sequence>